<accession>A0ACA9SU78</accession>
<feature type="non-terminal residue" evidence="1">
    <location>
        <position position="159"/>
    </location>
</feature>
<sequence>AQHEKRIQDINKVLIGMDDNNLQLVYQSIVQPTNDKKMNQKTLRQRLIDRVKQLSDDQLKSAALNFVNSSLYKAGQDSDSLIQKNKALQKQVTQLEHSNAKKSHKVRQLIGTVSQYELKQRYHISKVRAAARKPIPADFRSLKAGIQAIIMKNKRQYAT</sequence>
<proteinExistence type="predicted"/>
<keyword evidence="2" id="KW-1185">Reference proteome</keyword>
<feature type="non-terminal residue" evidence="1">
    <location>
        <position position="1"/>
    </location>
</feature>
<evidence type="ECO:0000313" key="2">
    <source>
        <dbReference type="Proteomes" id="UP000789920"/>
    </source>
</evidence>
<organism evidence="1 2">
    <name type="scientific">Racocetra persica</name>
    <dbReference type="NCBI Taxonomy" id="160502"/>
    <lineage>
        <taxon>Eukaryota</taxon>
        <taxon>Fungi</taxon>
        <taxon>Fungi incertae sedis</taxon>
        <taxon>Mucoromycota</taxon>
        <taxon>Glomeromycotina</taxon>
        <taxon>Glomeromycetes</taxon>
        <taxon>Diversisporales</taxon>
        <taxon>Gigasporaceae</taxon>
        <taxon>Racocetra</taxon>
    </lineage>
</organism>
<gene>
    <name evidence="1" type="ORF">RPERSI_LOCUS34551</name>
</gene>
<reference evidence="1" key="1">
    <citation type="submission" date="2021-06" db="EMBL/GenBank/DDBJ databases">
        <authorList>
            <person name="Kallberg Y."/>
            <person name="Tangrot J."/>
            <person name="Rosling A."/>
        </authorList>
    </citation>
    <scope>NUCLEOTIDE SEQUENCE</scope>
    <source>
        <strain evidence="1">MA461A</strain>
    </source>
</reference>
<dbReference type="Proteomes" id="UP000789920">
    <property type="component" value="Unassembled WGS sequence"/>
</dbReference>
<comment type="caution">
    <text evidence="1">The sequence shown here is derived from an EMBL/GenBank/DDBJ whole genome shotgun (WGS) entry which is preliminary data.</text>
</comment>
<dbReference type="EMBL" id="CAJVQC010155060">
    <property type="protein sequence ID" value="CAG8847262.1"/>
    <property type="molecule type" value="Genomic_DNA"/>
</dbReference>
<evidence type="ECO:0000313" key="1">
    <source>
        <dbReference type="EMBL" id="CAG8847262.1"/>
    </source>
</evidence>
<protein>
    <submittedName>
        <fullName evidence="1">6572_t:CDS:1</fullName>
    </submittedName>
</protein>
<name>A0ACA9SU78_9GLOM</name>